<dbReference type="Pfam" id="PF11753">
    <property type="entry name" value="DUF3310"/>
    <property type="match status" value="1"/>
</dbReference>
<reference evidence="2 3" key="1">
    <citation type="journal article" date="2010" name="ISME J.">
        <title>Metagenome of the Mediterranean deep chlorophyll maximum studied by direct and fosmid library 454 pyrosequencing.</title>
        <authorList>
            <person name="Ghai R."/>
            <person name="Martin-Cuadrado A.B."/>
            <person name="Molto A.G."/>
            <person name="Heredia I.G."/>
            <person name="Cabrera R."/>
            <person name="Martin J."/>
            <person name="Verdu M."/>
            <person name="Deschamps P."/>
            <person name="Moreira D."/>
            <person name="Lopez-Garcia P."/>
            <person name="Mira A."/>
            <person name="Rodriguez-Valera F."/>
        </authorList>
    </citation>
    <scope>NUCLEOTIDE SEQUENCE [LARGE SCALE GENOMIC DNA]</scope>
</reference>
<accession>D6PGZ8</accession>
<evidence type="ECO:0000313" key="2">
    <source>
        <dbReference type="EMBL" id="ADD94999.1"/>
    </source>
</evidence>
<feature type="region of interest" description="Disordered" evidence="1">
    <location>
        <begin position="72"/>
        <end position="99"/>
    </location>
</feature>
<keyword evidence="3" id="KW-1185">Reference proteome</keyword>
<name>D6PGZ8_9CAUD</name>
<dbReference type="GeneID" id="54998815"/>
<dbReference type="KEGG" id="vg:54998815"/>
<dbReference type="EMBL" id="GU943054">
    <property type="protein sequence ID" value="ADD94999.1"/>
    <property type="molecule type" value="Genomic_DNA"/>
</dbReference>
<dbReference type="InterPro" id="IPR021739">
    <property type="entry name" value="SaV-like"/>
</dbReference>
<evidence type="ECO:0000313" key="3">
    <source>
        <dbReference type="Proteomes" id="UP000584901"/>
    </source>
</evidence>
<evidence type="ECO:0008006" key="4">
    <source>
        <dbReference type="Google" id="ProtNLM"/>
    </source>
</evidence>
<proteinExistence type="predicted"/>
<protein>
    <recommendedName>
        <fullName evidence="4">DUF3310 domain-containing protein</fullName>
    </recommendedName>
</protein>
<organism evidence="2 3">
    <name type="scientific">uncultured phage MedDCM-OCT-S04-C24</name>
    <dbReference type="NCBI Taxonomy" id="743543"/>
    <lineage>
        <taxon>Viruses</taxon>
        <taxon>Duplodnaviria</taxon>
        <taxon>Heunggongvirae</taxon>
        <taxon>Uroviricota</taxon>
        <taxon>Caudoviricetes</taxon>
        <taxon>Autographivirales</taxon>
        <taxon>Pekhitvirus</taxon>
        <taxon>Pekhitvirus S04C24</taxon>
    </lineage>
</organism>
<sequence length="99" mass="11633">MAESPAHYTRGSIEVWDFIRDQQLNYHLGNAIKYICRAGYKSSESKEKDLKKAIHYLENELYHTTLQVKQSERSSNSIPFSVWDPEQFGQPDYATQFDR</sequence>
<dbReference type="RefSeq" id="YP_009807925.1">
    <property type="nucleotide sequence ID" value="NC_048031.1"/>
</dbReference>
<evidence type="ECO:0000256" key="1">
    <source>
        <dbReference type="SAM" id="MobiDB-lite"/>
    </source>
</evidence>
<dbReference type="Proteomes" id="UP000584901">
    <property type="component" value="Segment"/>
</dbReference>